<dbReference type="Proteomes" id="UP000283458">
    <property type="component" value="Unassembled WGS sequence"/>
</dbReference>
<sequence length="345" mass="35245">MSVKPLSGQTPNIFTTTTLSSASLFVKTTTASGAASKAATSAGPVDAVTFSAKALASLKGQAATAASPAGAETATAAAKTTAPEAGWTGPAIQFKRPTLTLEGDQPAFAPGANQAIMDYHRDKMAHRFGMMSSVREALGLSANIDDGGGVALTGKIADVIDKTLALDGKGGPQKPPELLAREAAQQGTSGMPEGTAKTSMITLYLPGTQGTGSEQIEIMIDDSAMEKLAAMSPQAVKDGLVDMLGGGDEAKAGNAAMKSGAFGKFMEENKDWHPEFASSKARFGLFDPDKGNTAQPMLMIQSESRPDYVRDHVGQLVDGVMKLLRGAAPPAATAATSEAPAAVKG</sequence>
<dbReference type="AlphaFoldDB" id="A0A418VXB7"/>
<keyword evidence="2" id="KW-1185">Reference proteome</keyword>
<name>A0A418VXB7_9PROT</name>
<comment type="caution">
    <text evidence="1">The sequence shown here is derived from an EMBL/GenBank/DDBJ whole genome shotgun (WGS) entry which is preliminary data.</text>
</comment>
<evidence type="ECO:0000313" key="2">
    <source>
        <dbReference type="Proteomes" id="UP000283458"/>
    </source>
</evidence>
<dbReference type="EMBL" id="QYUL01000002">
    <property type="protein sequence ID" value="RJF81760.1"/>
    <property type="molecule type" value="Genomic_DNA"/>
</dbReference>
<dbReference type="RefSeq" id="WP_119831851.1">
    <property type="nucleotide sequence ID" value="NZ_QYUL01000002.1"/>
</dbReference>
<proteinExistence type="predicted"/>
<dbReference type="OrthoDB" id="7306642at2"/>
<protein>
    <submittedName>
        <fullName evidence="1">Uncharacterized protein</fullName>
    </submittedName>
</protein>
<evidence type="ECO:0000313" key="1">
    <source>
        <dbReference type="EMBL" id="RJF81760.1"/>
    </source>
</evidence>
<accession>A0A418VXB7</accession>
<organism evidence="1 2">
    <name type="scientific">Azospirillum cavernae</name>
    <dbReference type="NCBI Taxonomy" id="2320860"/>
    <lineage>
        <taxon>Bacteria</taxon>
        <taxon>Pseudomonadati</taxon>
        <taxon>Pseudomonadota</taxon>
        <taxon>Alphaproteobacteria</taxon>
        <taxon>Rhodospirillales</taxon>
        <taxon>Azospirillaceae</taxon>
        <taxon>Azospirillum</taxon>
    </lineage>
</organism>
<gene>
    <name evidence="1" type="ORF">D3877_16750</name>
</gene>
<reference evidence="1 2" key="1">
    <citation type="submission" date="2018-09" db="EMBL/GenBank/DDBJ databases">
        <authorList>
            <person name="Zhu H."/>
        </authorList>
    </citation>
    <scope>NUCLEOTIDE SEQUENCE [LARGE SCALE GENOMIC DNA]</scope>
    <source>
        <strain evidence="1 2">K2W22B-5</strain>
    </source>
</reference>